<reference evidence="2" key="1">
    <citation type="journal article" date="2020" name="Stud. Mycol.">
        <title>101 Dothideomycetes genomes: a test case for predicting lifestyles and emergence of pathogens.</title>
        <authorList>
            <person name="Haridas S."/>
            <person name="Albert R."/>
            <person name="Binder M."/>
            <person name="Bloem J."/>
            <person name="Labutti K."/>
            <person name="Salamov A."/>
            <person name="Andreopoulos B."/>
            <person name="Baker S."/>
            <person name="Barry K."/>
            <person name="Bills G."/>
            <person name="Bluhm B."/>
            <person name="Cannon C."/>
            <person name="Castanera R."/>
            <person name="Culley D."/>
            <person name="Daum C."/>
            <person name="Ezra D."/>
            <person name="Gonzalez J."/>
            <person name="Henrissat B."/>
            <person name="Kuo A."/>
            <person name="Liang C."/>
            <person name="Lipzen A."/>
            <person name="Lutzoni F."/>
            <person name="Magnuson J."/>
            <person name="Mondo S."/>
            <person name="Nolan M."/>
            <person name="Ohm R."/>
            <person name="Pangilinan J."/>
            <person name="Park H.-J."/>
            <person name="Ramirez L."/>
            <person name="Alfaro M."/>
            <person name="Sun H."/>
            <person name="Tritt A."/>
            <person name="Yoshinaga Y."/>
            <person name="Zwiers L.-H."/>
            <person name="Turgeon B."/>
            <person name="Goodwin S."/>
            <person name="Spatafora J."/>
            <person name="Crous P."/>
            <person name="Grigoriev I."/>
        </authorList>
    </citation>
    <scope>NUCLEOTIDE SEQUENCE</scope>
    <source>
        <strain evidence="2">CBS 110217</strain>
    </source>
</reference>
<dbReference type="PANTHER" id="PTHR40518:SF1">
    <property type="entry name" value="ACETOACETATE DECARBOXYLASE"/>
    <property type="match status" value="1"/>
</dbReference>
<dbReference type="Proteomes" id="UP000799777">
    <property type="component" value="Unassembled WGS sequence"/>
</dbReference>
<protein>
    <submittedName>
        <fullName evidence="2">Uncharacterized protein</fullName>
    </submittedName>
</protein>
<evidence type="ECO:0000256" key="1">
    <source>
        <dbReference type="SAM" id="MobiDB-lite"/>
    </source>
</evidence>
<evidence type="ECO:0000313" key="2">
    <source>
        <dbReference type="EMBL" id="KAF2033172.1"/>
    </source>
</evidence>
<evidence type="ECO:0000313" key="3">
    <source>
        <dbReference type="Proteomes" id="UP000799777"/>
    </source>
</evidence>
<dbReference type="PANTHER" id="PTHR40518">
    <property type="entry name" value="ACETOACETATE DECARBOXYLASE"/>
    <property type="match status" value="1"/>
</dbReference>
<feature type="region of interest" description="Disordered" evidence="1">
    <location>
        <begin position="83"/>
        <end position="103"/>
    </location>
</feature>
<dbReference type="OrthoDB" id="9970474at2759"/>
<dbReference type="AlphaFoldDB" id="A0A9P4HH48"/>
<dbReference type="EMBL" id="ML978168">
    <property type="protein sequence ID" value="KAF2033172.1"/>
    <property type="molecule type" value="Genomic_DNA"/>
</dbReference>
<name>A0A9P4HH48_9PLEO</name>
<keyword evidence="3" id="KW-1185">Reference proteome</keyword>
<proteinExistence type="predicted"/>
<comment type="caution">
    <text evidence="2">The sequence shown here is derived from an EMBL/GenBank/DDBJ whole genome shotgun (WGS) entry which is preliminary data.</text>
</comment>
<organism evidence="2 3">
    <name type="scientific">Setomelanomma holmii</name>
    <dbReference type="NCBI Taxonomy" id="210430"/>
    <lineage>
        <taxon>Eukaryota</taxon>
        <taxon>Fungi</taxon>
        <taxon>Dikarya</taxon>
        <taxon>Ascomycota</taxon>
        <taxon>Pezizomycotina</taxon>
        <taxon>Dothideomycetes</taxon>
        <taxon>Pleosporomycetidae</taxon>
        <taxon>Pleosporales</taxon>
        <taxon>Pleosporineae</taxon>
        <taxon>Phaeosphaeriaceae</taxon>
        <taxon>Setomelanomma</taxon>
    </lineage>
</organism>
<accession>A0A9P4HH48</accession>
<gene>
    <name evidence="2" type="ORF">EK21DRAFT_109306</name>
</gene>
<sequence>MLIPGNFSVPQPYAFSNGGNEAPCIKFPKKALRIARIYVSQRTTVYNGRLNWIIPKHLARFEFSAPPTTPGTKPPESLTVQVFPPDSKAGDEVKPPFRVTLTP</sequence>